<evidence type="ECO:0000256" key="1">
    <source>
        <dbReference type="SAM" id="MobiDB-lite"/>
    </source>
</evidence>
<accession>A0AAV2TAA9</accession>
<feature type="region of interest" description="Disordered" evidence="1">
    <location>
        <begin position="238"/>
        <end position="276"/>
    </location>
</feature>
<protein>
    <submittedName>
        <fullName evidence="2">Uncharacterized protein</fullName>
    </submittedName>
</protein>
<feature type="region of interest" description="Disordered" evidence="1">
    <location>
        <begin position="23"/>
        <end position="48"/>
    </location>
</feature>
<feature type="compositionally biased region" description="Basic and acidic residues" evidence="1">
    <location>
        <begin position="514"/>
        <end position="529"/>
    </location>
</feature>
<dbReference type="AlphaFoldDB" id="A0AAV2TAA9"/>
<feature type="region of interest" description="Disordered" evidence="1">
    <location>
        <begin position="329"/>
        <end position="349"/>
    </location>
</feature>
<comment type="caution">
    <text evidence="2">The sequence shown here is derived from an EMBL/GenBank/DDBJ whole genome shotgun (WGS) entry which is preliminary data.</text>
</comment>
<gene>
    <name evidence="2" type="ORF">CDAUBV1_LOCUS6486</name>
</gene>
<feature type="compositionally biased region" description="Low complexity" evidence="1">
    <location>
        <begin position="530"/>
        <end position="545"/>
    </location>
</feature>
<dbReference type="EMBL" id="CAXLJL010000156">
    <property type="protein sequence ID" value="CAL5133216.1"/>
    <property type="molecule type" value="Genomic_DNA"/>
</dbReference>
<name>A0AAV2TAA9_CALDB</name>
<evidence type="ECO:0000313" key="2">
    <source>
        <dbReference type="EMBL" id="CAL5133216.1"/>
    </source>
</evidence>
<evidence type="ECO:0000313" key="3">
    <source>
        <dbReference type="Proteomes" id="UP001497525"/>
    </source>
</evidence>
<organism evidence="2 3">
    <name type="scientific">Calicophoron daubneyi</name>
    <name type="common">Rumen fluke</name>
    <name type="synonym">Paramphistomum daubneyi</name>
    <dbReference type="NCBI Taxonomy" id="300641"/>
    <lineage>
        <taxon>Eukaryota</taxon>
        <taxon>Metazoa</taxon>
        <taxon>Spiralia</taxon>
        <taxon>Lophotrochozoa</taxon>
        <taxon>Platyhelminthes</taxon>
        <taxon>Trematoda</taxon>
        <taxon>Digenea</taxon>
        <taxon>Plagiorchiida</taxon>
        <taxon>Pronocephalata</taxon>
        <taxon>Paramphistomoidea</taxon>
        <taxon>Paramphistomidae</taxon>
        <taxon>Calicophoron</taxon>
    </lineage>
</organism>
<feature type="region of interest" description="Disordered" evidence="1">
    <location>
        <begin position="500"/>
        <end position="564"/>
    </location>
</feature>
<dbReference type="Proteomes" id="UP001497525">
    <property type="component" value="Unassembled WGS sequence"/>
</dbReference>
<sequence>MDAEATPKNGSFFNDELKLFDPNTLNGSAEATARNSVDYESRESSSSGSVRAHIMINLASRESSTMGSSDPLKFSFDIDLRGDLEFDNQLEGQLEADQVPEVTSTSQRWNQCSQELQELQSQKTAAHIHGEPNNLKLRKSQCGEGVYPSNGRVGRHLKPLPMDYIPMPDFISRNKRVNSHSKLNQVHSDVTYDMLYRLAKAKKCSYSDLLQNRPRMSNRLPPLPPHLKGRRMLASSAPLSLARSNDQSSDVATSESGNESSLVEFVSSRRKSERKEPIKTIDLASLNQLSLETQSDRTSGGVLPYSYSSPSLACRSPWLKATYPTPQLGGPLHPIRTKSRDERTQKPPVSASGIFRMGLKQQTELVKAQEEFFTRHSYRCSANKSTTKVEETYINQEVESHVESFIAEAHAAQLEPLLATYAGSTAQLYQLSFVMDVPPEFWGHKFTPQRYTLKDYALLPNVQSPPRSLGPNLDSSEYQYKLAKFRRKQGYAQRLRQQTVVTKAAARQHQVKAKTRDKDKTSANSEPDRTTQSTENTSTDTNETSGIYSMREPDGPEANQGHVSTGEEIPENMLETAAVKNEEQKPRVRKRVKLVESIEQIPDKVLSPEDQEKAKAAEKRDTMIQYSKEIRKQMKKQRKKVAPALKKNFDESTAEIANASVSSDPEMSDLDFCCSDPHIMEMLRRHAEDCKQAEAIKRTLKIVP</sequence>
<feature type="compositionally biased region" description="Polar residues" evidence="1">
    <location>
        <begin position="23"/>
        <end position="35"/>
    </location>
</feature>
<feature type="compositionally biased region" description="Polar residues" evidence="1">
    <location>
        <begin position="245"/>
        <end position="261"/>
    </location>
</feature>
<reference evidence="2" key="1">
    <citation type="submission" date="2024-06" db="EMBL/GenBank/DDBJ databases">
        <authorList>
            <person name="Liu X."/>
            <person name="Lenzi L."/>
            <person name="Haldenby T S."/>
            <person name="Uol C."/>
        </authorList>
    </citation>
    <scope>NUCLEOTIDE SEQUENCE</scope>
</reference>
<proteinExistence type="predicted"/>